<dbReference type="PANTHER" id="PTHR24320:SF262">
    <property type="entry name" value="DEHYDROGENASE"/>
    <property type="match status" value="1"/>
</dbReference>
<gene>
    <name evidence="3" type="ORF">CEUSTIGMA_g7482.t1</name>
</gene>
<sequence length="354" mass="38863">MDLKGKTALVTGSTSGIGFETAATLAGRGALVILGVRNMKAAEEAVKQIKKRHPAATVDIGPPLDLVSQDSVRSFASEINKKYPKLRILVNNAGVSFMKKEFTSDNVGVIAQTNYLGPYTLTRLLEKKLIESKARVVTVASILHRMVTIRDAKALLTDWRSGFYEYTKHADVLMGYELQRRLGPLGVQSVVADPGGVKSNLWDKSPMFKKGSIAMSVVNTFYSPPEDGAQALIHAATVPWEKEGKKVAGTSVPKTEDLRYYSRGLFCSPMITHLQGLRGKHYSVLQNIEGTVWGLGSVFISFMDWPLRYLTGGLLFNRTMPVKSSAASYNKKIAKDLWDVSADIAKLPREPVVQ</sequence>
<dbReference type="Pfam" id="PF00106">
    <property type="entry name" value="adh_short"/>
    <property type="match status" value="1"/>
</dbReference>
<reference evidence="3 4" key="1">
    <citation type="submission" date="2017-08" db="EMBL/GenBank/DDBJ databases">
        <title>Acidophilic green algal genome provides insights into adaptation to an acidic environment.</title>
        <authorList>
            <person name="Hirooka S."/>
            <person name="Hirose Y."/>
            <person name="Kanesaki Y."/>
            <person name="Higuchi S."/>
            <person name="Fujiwara T."/>
            <person name="Onuma R."/>
            <person name="Era A."/>
            <person name="Ohbayashi R."/>
            <person name="Uzuka A."/>
            <person name="Nozaki H."/>
            <person name="Yoshikawa H."/>
            <person name="Miyagishima S.Y."/>
        </authorList>
    </citation>
    <scope>NUCLEOTIDE SEQUENCE [LARGE SCALE GENOMIC DNA]</scope>
    <source>
        <strain evidence="3 4">NIES-2499</strain>
    </source>
</reference>
<name>A0A250XAA0_9CHLO</name>
<keyword evidence="4" id="KW-1185">Reference proteome</keyword>
<proteinExistence type="inferred from homology"/>
<dbReference type="PRINTS" id="PR00081">
    <property type="entry name" value="GDHRDH"/>
</dbReference>
<dbReference type="SUPFAM" id="SSF51735">
    <property type="entry name" value="NAD(P)-binding Rossmann-fold domains"/>
    <property type="match status" value="1"/>
</dbReference>
<dbReference type="InterPro" id="IPR002347">
    <property type="entry name" value="SDR_fam"/>
</dbReference>
<dbReference type="InterPro" id="IPR036291">
    <property type="entry name" value="NAD(P)-bd_dom_sf"/>
</dbReference>
<dbReference type="STRING" id="1157962.A0A250XAA0"/>
<dbReference type="AlphaFoldDB" id="A0A250XAA0"/>
<keyword evidence="2" id="KW-0560">Oxidoreductase</keyword>
<organism evidence="3 4">
    <name type="scientific">Chlamydomonas eustigma</name>
    <dbReference type="NCBI Taxonomy" id="1157962"/>
    <lineage>
        <taxon>Eukaryota</taxon>
        <taxon>Viridiplantae</taxon>
        <taxon>Chlorophyta</taxon>
        <taxon>core chlorophytes</taxon>
        <taxon>Chlorophyceae</taxon>
        <taxon>CS clade</taxon>
        <taxon>Chlamydomonadales</taxon>
        <taxon>Chlamydomonadaceae</taxon>
        <taxon>Chlamydomonas</taxon>
    </lineage>
</organism>
<dbReference type="Gene3D" id="3.40.50.720">
    <property type="entry name" value="NAD(P)-binding Rossmann-like Domain"/>
    <property type="match status" value="1"/>
</dbReference>
<protein>
    <submittedName>
        <fullName evidence="3">Uncharacterized protein</fullName>
    </submittedName>
</protein>
<dbReference type="OrthoDB" id="191139at2759"/>
<evidence type="ECO:0000256" key="1">
    <source>
        <dbReference type="ARBA" id="ARBA00006484"/>
    </source>
</evidence>
<evidence type="ECO:0000313" key="3">
    <source>
        <dbReference type="EMBL" id="GAX80043.1"/>
    </source>
</evidence>
<evidence type="ECO:0000313" key="4">
    <source>
        <dbReference type="Proteomes" id="UP000232323"/>
    </source>
</evidence>
<dbReference type="GO" id="GO:0016491">
    <property type="term" value="F:oxidoreductase activity"/>
    <property type="evidence" value="ECO:0007669"/>
    <property type="project" value="UniProtKB-KW"/>
</dbReference>
<dbReference type="EMBL" id="BEGY01000048">
    <property type="protein sequence ID" value="GAX80043.1"/>
    <property type="molecule type" value="Genomic_DNA"/>
</dbReference>
<comment type="similarity">
    <text evidence="1">Belongs to the short-chain dehydrogenases/reductases (SDR) family.</text>
</comment>
<evidence type="ECO:0000256" key="2">
    <source>
        <dbReference type="ARBA" id="ARBA00023002"/>
    </source>
</evidence>
<comment type="caution">
    <text evidence="3">The sequence shown here is derived from an EMBL/GenBank/DDBJ whole genome shotgun (WGS) entry which is preliminary data.</text>
</comment>
<dbReference type="Proteomes" id="UP000232323">
    <property type="component" value="Unassembled WGS sequence"/>
</dbReference>
<accession>A0A250XAA0</accession>
<dbReference type="PANTHER" id="PTHR24320">
    <property type="entry name" value="RETINOL DEHYDROGENASE"/>
    <property type="match status" value="1"/>
</dbReference>